<keyword evidence="1 5" id="KW-0768">Sushi</keyword>
<comment type="caution">
    <text evidence="5">Lacks conserved residue(s) required for the propagation of feature annotation.</text>
</comment>
<feature type="signal peptide" evidence="6">
    <location>
        <begin position="1"/>
        <end position="31"/>
    </location>
</feature>
<dbReference type="PROSITE" id="PS50923">
    <property type="entry name" value="SUSHI"/>
    <property type="match status" value="4"/>
</dbReference>
<dbReference type="InterPro" id="IPR050350">
    <property type="entry name" value="Compl-Cell_Adhes-Reg"/>
</dbReference>
<evidence type="ECO:0000256" key="2">
    <source>
        <dbReference type="ARBA" id="ARBA00022737"/>
    </source>
</evidence>
<dbReference type="Proteomes" id="UP000694941">
    <property type="component" value="Unplaced"/>
</dbReference>
<evidence type="ECO:0000313" key="10">
    <source>
        <dbReference type="RefSeq" id="XP_013783102.1"/>
    </source>
</evidence>
<dbReference type="InterPro" id="IPR035976">
    <property type="entry name" value="Sushi/SCR/CCP_sf"/>
</dbReference>
<evidence type="ECO:0000313" key="13">
    <source>
        <dbReference type="RefSeq" id="XP_022251178.1"/>
    </source>
</evidence>
<dbReference type="Gene3D" id="2.10.70.10">
    <property type="entry name" value="Complement Module, domain 1"/>
    <property type="match status" value="4"/>
</dbReference>
<feature type="domain" description="Sushi" evidence="7">
    <location>
        <begin position="93"/>
        <end position="158"/>
    </location>
</feature>
<feature type="chain" id="PRO_5045022021" evidence="6">
    <location>
        <begin position="32"/>
        <end position="266"/>
    </location>
</feature>
<evidence type="ECO:0000259" key="7">
    <source>
        <dbReference type="PROSITE" id="PS50923"/>
    </source>
</evidence>
<sequence length="266" mass="29935">MWLSLHFQRREWSLLVLLLMVFKFSYEQGCGEPPDVPEAEPKLEGRRPPYAVGTNITYSCFLGFNLHGESVAYCVMKDGTAQWLPLNMNCDPVLCGDPGYVLNGRQLSHVYTFGNNVTYVCNPGFELANDRGPTGKESYTLWCLPNGNWDKPAPQCVAIKCPPLENPENGAVIYKERTYRANAQYTCSEGFSLNGPEERSCQEDRKWSGSDPSCTEITCPEPVLPGGRIYDISKNNYKVGSLIIYICNEGGEKTKNCEMPREWILE</sequence>
<feature type="domain" description="Sushi" evidence="7">
    <location>
        <begin position="159"/>
        <end position="216"/>
    </location>
</feature>
<keyword evidence="6" id="KW-0732">Signal</keyword>
<keyword evidence="2" id="KW-0677">Repeat</keyword>
<evidence type="ECO:0000313" key="8">
    <source>
        <dbReference type="Proteomes" id="UP000694941"/>
    </source>
</evidence>
<dbReference type="SMART" id="SM00032">
    <property type="entry name" value="CCP"/>
    <property type="match status" value="4"/>
</dbReference>
<proteinExistence type="predicted"/>
<evidence type="ECO:0000256" key="1">
    <source>
        <dbReference type="ARBA" id="ARBA00022659"/>
    </source>
</evidence>
<dbReference type="CDD" id="cd00033">
    <property type="entry name" value="CCP"/>
    <property type="match status" value="3"/>
</dbReference>
<evidence type="ECO:0000256" key="5">
    <source>
        <dbReference type="PROSITE-ProRule" id="PRU00302"/>
    </source>
</evidence>
<dbReference type="SUPFAM" id="SSF57535">
    <property type="entry name" value="Complement control module/SCR domain"/>
    <property type="match status" value="4"/>
</dbReference>
<evidence type="ECO:0000256" key="6">
    <source>
        <dbReference type="SAM" id="SignalP"/>
    </source>
</evidence>
<feature type="domain" description="Sushi" evidence="7">
    <location>
        <begin position="28"/>
        <end position="92"/>
    </location>
</feature>
<evidence type="ECO:0000256" key="4">
    <source>
        <dbReference type="ARBA" id="ARBA00023180"/>
    </source>
</evidence>
<keyword evidence="3 5" id="KW-1015">Disulfide bond</keyword>
<evidence type="ECO:0000313" key="12">
    <source>
        <dbReference type="RefSeq" id="XP_022251177.1"/>
    </source>
</evidence>
<keyword evidence="8" id="KW-1185">Reference proteome</keyword>
<dbReference type="GeneID" id="106467307"/>
<evidence type="ECO:0000256" key="3">
    <source>
        <dbReference type="ARBA" id="ARBA00023157"/>
    </source>
</evidence>
<keyword evidence="4" id="KW-0325">Glycoprotein</keyword>
<dbReference type="RefSeq" id="XP_022251178.1">
    <property type="nucleotide sequence ID" value="XM_022395470.1"/>
</dbReference>
<dbReference type="RefSeq" id="XP_013783102.1">
    <property type="nucleotide sequence ID" value="XM_013927648.2"/>
</dbReference>
<protein>
    <submittedName>
        <fullName evidence="9 10">Protein lev-9-like</fullName>
    </submittedName>
</protein>
<dbReference type="PANTHER" id="PTHR19325:SF575">
    <property type="entry name" value="LOCOMOTION-RELATED PROTEIN HIKARU GENKI"/>
    <property type="match status" value="1"/>
</dbReference>
<reference evidence="9 10" key="1">
    <citation type="submission" date="2025-05" db="UniProtKB">
        <authorList>
            <consortium name="RefSeq"/>
        </authorList>
    </citation>
    <scope>IDENTIFICATION</scope>
    <source>
        <tissue evidence="9 10">Muscle</tissue>
    </source>
</reference>
<feature type="disulfide bond" evidence="5">
    <location>
        <begin position="187"/>
        <end position="214"/>
    </location>
</feature>
<dbReference type="Pfam" id="PF00084">
    <property type="entry name" value="Sushi"/>
    <property type="match status" value="3"/>
</dbReference>
<evidence type="ECO:0000313" key="11">
    <source>
        <dbReference type="RefSeq" id="XP_022251176.1"/>
    </source>
</evidence>
<name>A0ABM1BJ99_LIMPO</name>
<dbReference type="RefSeq" id="XP_022251176.1">
    <property type="nucleotide sequence ID" value="XM_022395468.1"/>
</dbReference>
<dbReference type="RefSeq" id="XP_022251177.1">
    <property type="nucleotide sequence ID" value="XM_022395469.1"/>
</dbReference>
<accession>A0ABM1BJ99</accession>
<dbReference type="InterPro" id="IPR000436">
    <property type="entry name" value="Sushi_SCR_CCP_dom"/>
</dbReference>
<dbReference type="RefSeq" id="XP_013783101.1">
    <property type="nucleotide sequence ID" value="XM_013927647.2"/>
</dbReference>
<gene>
    <name evidence="9 10 11 12 13" type="primary">LOC106467307</name>
</gene>
<dbReference type="PANTHER" id="PTHR19325">
    <property type="entry name" value="COMPLEMENT COMPONENT-RELATED SUSHI DOMAIN-CONTAINING"/>
    <property type="match status" value="1"/>
</dbReference>
<feature type="domain" description="Sushi" evidence="7">
    <location>
        <begin position="217"/>
        <end position="266"/>
    </location>
</feature>
<evidence type="ECO:0000313" key="9">
    <source>
        <dbReference type="RefSeq" id="XP_013783101.1"/>
    </source>
</evidence>
<organism evidence="8 10">
    <name type="scientific">Limulus polyphemus</name>
    <name type="common">Atlantic horseshoe crab</name>
    <dbReference type="NCBI Taxonomy" id="6850"/>
    <lineage>
        <taxon>Eukaryota</taxon>
        <taxon>Metazoa</taxon>
        <taxon>Ecdysozoa</taxon>
        <taxon>Arthropoda</taxon>
        <taxon>Chelicerata</taxon>
        <taxon>Merostomata</taxon>
        <taxon>Xiphosura</taxon>
        <taxon>Limulidae</taxon>
        <taxon>Limulus</taxon>
    </lineage>
</organism>